<evidence type="ECO:0008006" key="6">
    <source>
        <dbReference type="Google" id="ProtNLM"/>
    </source>
</evidence>
<reference evidence="3" key="3">
    <citation type="submission" date="2016-11" db="EMBL/GenBank/DDBJ databases">
        <authorList>
            <person name="Jaros S."/>
            <person name="Januszkiewicz K."/>
            <person name="Wedrychowicz H."/>
        </authorList>
    </citation>
    <scope>NUCLEOTIDE SEQUENCE [LARGE SCALE GENOMIC DNA]</scope>
    <source>
        <strain evidence="3">YR203</strain>
    </source>
</reference>
<evidence type="ECO:0000313" key="2">
    <source>
        <dbReference type="EMBL" id="KFF25311.1"/>
    </source>
</evidence>
<proteinExistence type="predicted"/>
<accession>A0A1M5JJ70</accession>
<organism evidence="3 5">
    <name type="scientific">Chryseobacterium vrystaatense</name>
    <dbReference type="NCBI Taxonomy" id="307480"/>
    <lineage>
        <taxon>Bacteria</taxon>
        <taxon>Pseudomonadati</taxon>
        <taxon>Bacteroidota</taxon>
        <taxon>Flavobacteriia</taxon>
        <taxon>Flavobacteriales</taxon>
        <taxon>Weeksellaceae</taxon>
        <taxon>Chryseobacterium group</taxon>
        <taxon>Chryseobacterium</taxon>
    </lineage>
</organism>
<reference evidence="5" key="2">
    <citation type="submission" date="2016-11" db="EMBL/GenBank/DDBJ databases">
        <authorList>
            <person name="Varghese N."/>
            <person name="Submissions S."/>
        </authorList>
    </citation>
    <scope>NUCLEOTIDE SEQUENCE [LARGE SCALE GENOMIC DNA]</scope>
    <source>
        <strain evidence="5">YR203</strain>
    </source>
</reference>
<evidence type="ECO:0000313" key="4">
    <source>
        <dbReference type="Proteomes" id="UP000028719"/>
    </source>
</evidence>
<name>A0A1M5JJ70_9FLAO</name>
<gene>
    <name evidence="2" type="ORF">IW16_14970</name>
    <name evidence="3" type="ORF">SAMN02787073_4219</name>
</gene>
<dbReference type="AlphaFoldDB" id="A0A1M5JJ70"/>
<protein>
    <recommendedName>
        <fullName evidence="6">DUF3347 domain-containing protein</fullName>
    </recommendedName>
</protein>
<sequence>MKKTLIAAAFVMILASCSNENTAVLTQENQKTEAVNNFKKALISFNKPDNQTTEAEKQAKGYPEMSERKLDILYPAAKGLIKSTGVKEEEMQRATNGDKKATLKWALEILNDHNNLELSSN</sequence>
<feature type="chain" id="PRO_5009911374" description="DUF3347 domain-containing protein" evidence="1">
    <location>
        <begin position="24"/>
        <end position="121"/>
    </location>
</feature>
<dbReference type="PROSITE" id="PS51257">
    <property type="entry name" value="PROKAR_LIPOPROTEIN"/>
    <property type="match status" value="1"/>
</dbReference>
<evidence type="ECO:0000313" key="5">
    <source>
        <dbReference type="Proteomes" id="UP000184108"/>
    </source>
</evidence>
<feature type="signal peptide" evidence="1">
    <location>
        <begin position="1"/>
        <end position="23"/>
    </location>
</feature>
<dbReference type="Proteomes" id="UP000028719">
    <property type="component" value="Unassembled WGS sequence"/>
</dbReference>
<keyword evidence="1" id="KW-0732">Signal</keyword>
<dbReference type="EMBL" id="FQVE01000005">
    <property type="protein sequence ID" value="SHG40644.1"/>
    <property type="molecule type" value="Genomic_DNA"/>
</dbReference>
<dbReference type="EMBL" id="JPRI01000005">
    <property type="protein sequence ID" value="KFF25311.1"/>
    <property type="molecule type" value="Genomic_DNA"/>
</dbReference>
<keyword evidence="4" id="KW-1185">Reference proteome</keyword>
<evidence type="ECO:0000313" key="3">
    <source>
        <dbReference type="EMBL" id="SHG40644.1"/>
    </source>
</evidence>
<dbReference type="OrthoDB" id="1256992at2"/>
<dbReference type="RefSeq" id="WP_034745509.1">
    <property type="nucleotide sequence ID" value="NZ_FQVE01000005.1"/>
</dbReference>
<evidence type="ECO:0000256" key="1">
    <source>
        <dbReference type="SAM" id="SignalP"/>
    </source>
</evidence>
<reference evidence="2 4" key="1">
    <citation type="submission" date="2014-07" db="EMBL/GenBank/DDBJ databases">
        <title>Genome of Chryseobacterium vrystaatense LMG 22846.</title>
        <authorList>
            <person name="Pipes S.E."/>
            <person name="Stropko S.J."/>
            <person name="Newman J.D."/>
        </authorList>
    </citation>
    <scope>NUCLEOTIDE SEQUENCE [LARGE SCALE GENOMIC DNA]</scope>
    <source>
        <strain evidence="2 4">LMG 22846</strain>
    </source>
</reference>
<dbReference type="Proteomes" id="UP000184108">
    <property type="component" value="Unassembled WGS sequence"/>
</dbReference>